<dbReference type="InterPro" id="IPR016169">
    <property type="entry name" value="FAD-bd_PCMH_sub2"/>
</dbReference>
<dbReference type="InterPro" id="IPR016167">
    <property type="entry name" value="FAD-bd_PCMH_sub1"/>
</dbReference>
<dbReference type="Gene3D" id="3.30.43.10">
    <property type="entry name" value="Uridine Diphospho-n-acetylenolpyruvylglucosamine Reductase, domain 2"/>
    <property type="match status" value="1"/>
</dbReference>
<dbReference type="PANTHER" id="PTHR42973:SF39">
    <property type="entry name" value="FAD-BINDING PCMH-TYPE DOMAIN-CONTAINING PROTEIN"/>
    <property type="match status" value="1"/>
</dbReference>
<evidence type="ECO:0000256" key="3">
    <source>
        <dbReference type="ARBA" id="ARBA00022630"/>
    </source>
</evidence>
<dbReference type="Gene3D" id="3.40.462.20">
    <property type="match status" value="1"/>
</dbReference>
<feature type="domain" description="FAD-binding PCMH-type" evidence="6">
    <location>
        <begin position="26"/>
        <end position="196"/>
    </location>
</feature>
<dbReference type="AlphaFoldDB" id="A0A6M1SLY4"/>
<evidence type="ECO:0000256" key="1">
    <source>
        <dbReference type="ARBA" id="ARBA00001974"/>
    </source>
</evidence>
<dbReference type="InterPro" id="IPR006093">
    <property type="entry name" value="Oxy_OxRdtase_FAD_BS"/>
</dbReference>
<dbReference type="EMBL" id="JAALFG010000002">
    <property type="protein sequence ID" value="NGP18130.1"/>
    <property type="molecule type" value="Genomic_DNA"/>
</dbReference>
<comment type="cofactor">
    <cofactor evidence="1">
        <name>FAD</name>
        <dbReference type="ChEBI" id="CHEBI:57692"/>
    </cofactor>
</comment>
<keyword evidence="4" id="KW-0274">FAD</keyword>
<keyword evidence="3" id="KW-0285">Flavoprotein</keyword>
<dbReference type="GO" id="GO:0016491">
    <property type="term" value="F:oxidoreductase activity"/>
    <property type="evidence" value="ECO:0007669"/>
    <property type="project" value="UniProtKB-KW"/>
</dbReference>
<accession>A0A6M1SLY4</accession>
<dbReference type="RefSeq" id="WP_164534362.1">
    <property type="nucleotide sequence ID" value="NZ_JAALFG010000002.1"/>
</dbReference>
<evidence type="ECO:0000256" key="2">
    <source>
        <dbReference type="ARBA" id="ARBA00005466"/>
    </source>
</evidence>
<dbReference type="Gene3D" id="3.30.465.10">
    <property type="match status" value="1"/>
</dbReference>
<dbReference type="GO" id="GO:0071949">
    <property type="term" value="F:FAD binding"/>
    <property type="evidence" value="ECO:0007669"/>
    <property type="project" value="InterPro"/>
</dbReference>
<sequence>MRVNGRIVTPEQEDYDELRSLSLSNWDQRPLFIARVADAADVANVVDFARRHQLELAIRSGGHSVCGHSATDGGVVIDLRDLQSLDIDLQNMSVWAGSGLTAGQVSAALDEHGVAVGFGDSASVGIGGLTLGGGVGYLTRKFGLTIDSLIAAEIVTHSGSILTINESKHPELFWAIRGGGGNFGVVTRFRYRLNPLPHFTGGPLVLPATPEVLAGFAAAAKAAPDELSTILMAMPAPPLPFLPPELYGKTVLMGMMAYAGPVEDAQEALAPFRALATPLADLVRPGPYSMMYLPEDPTMKPALSVRTLYKDNLDVAEAKAILDRVERCAAPMRMAQVRVLGGAVKRVPAETTAYGHRDAEMLIAFLAMDRDAEAAARNDLWADDCVASVGGGDGSAYSNFLADKGPETARAAYTTGIWKRLREVKRAYDPMNFFRRNHTTFRQPDFDWRQKSGGPHAEAAVLFIRLPAAPEHLVGNAAIA</sequence>
<name>A0A6M1SLY4_9HYPH</name>
<proteinExistence type="inferred from homology"/>
<dbReference type="InterPro" id="IPR012951">
    <property type="entry name" value="BBE"/>
</dbReference>
<evidence type="ECO:0000256" key="4">
    <source>
        <dbReference type="ARBA" id="ARBA00022827"/>
    </source>
</evidence>
<dbReference type="PROSITE" id="PS00862">
    <property type="entry name" value="OX2_COVAL_FAD"/>
    <property type="match status" value="1"/>
</dbReference>
<reference evidence="7 8" key="1">
    <citation type="submission" date="2020-02" db="EMBL/GenBank/DDBJ databases">
        <authorList>
            <person name="Khan S.A."/>
            <person name="Jeon C.O."/>
            <person name="Chun B.H."/>
        </authorList>
    </citation>
    <scope>NUCLEOTIDE SEQUENCE [LARGE SCALE GENOMIC DNA]</scope>
    <source>
        <strain evidence="7 8">H239</strain>
    </source>
</reference>
<dbReference type="SUPFAM" id="SSF56176">
    <property type="entry name" value="FAD-binding/transporter-associated domain-like"/>
    <property type="match status" value="1"/>
</dbReference>
<reference evidence="7 8" key="2">
    <citation type="submission" date="2020-03" db="EMBL/GenBank/DDBJ databases">
        <title>Devosia chinhatensis sp. nov., isolated from a hexachlorocyclohexane (HCH) dump site in India.</title>
        <authorList>
            <person name="Kumar M."/>
            <person name="Lal R."/>
        </authorList>
    </citation>
    <scope>NUCLEOTIDE SEQUENCE [LARGE SCALE GENOMIC DNA]</scope>
    <source>
        <strain evidence="7 8">H239</strain>
    </source>
</reference>
<dbReference type="Proteomes" id="UP000474802">
    <property type="component" value="Unassembled WGS sequence"/>
</dbReference>
<gene>
    <name evidence="7" type="ORF">G5575_11085</name>
</gene>
<evidence type="ECO:0000313" key="8">
    <source>
        <dbReference type="Proteomes" id="UP000474802"/>
    </source>
</evidence>
<evidence type="ECO:0000256" key="5">
    <source>
        <dbReference type="ARBA" id="ARBA00023002"/>
    </source>
</evidence>
<comment type="similarity">
    <text evidence="2">Belongs to the oxygen-dependent FAD-linked oxidoreductase family.</text>
</comment>
<dbReference type="PROSITE" id="PS51387">
    <property type="entry name" value="FAD_PCMH"/>
    <property type="match status" value="1"/>
</dbReference>
<dbReference type="InterPro" id="IPR016166">
    <property type="entry name" value="FAD-bd_PCMH"/>
</dbReference>
<dbReference type="InterPro" id="IPR050416">
    <property type="entry name" value="FAD-linked_Oxidoreductase"/>
</dbReference>
<protein>
    <submittedName>
        <fullName evidence="7">FAD-binding oxidoreductase</fullName>
    </submittedName>
</protein>
<dbReference type="InterPro" id="IPR036318">
    <property type="entry name" value="FAD-bd_PCMH-like_sf"/>
</dbReference>
<dbReference type="Pfam" id="PF01565">
    <property type="entry name" value="FAD_binding_4"/>
    <property type="match status" value="1"/>
</dbReference>
<dbReference type="PANTHER" id="PTHR42973">
    <property type="entry name" value="BINDING OXIDOREDUCTASE, PUTATIVE (AFU_ORTHOLOGUE AFUA_1G17690)-RELATED"/>
    <property type="match status" value="1"/>
</dbReference>
<evidence type="ECO:0000313" key="7">
    <source>
        <dbReference type="EMBL" id="NGP18130.1"/>
    </source>
</evidence>
<dbReference type="Pfam" id="PF08031">
    <property type="entry name" value="BBE"/>
    <property type="match status" value="1"/>
</dbReference>
<organism evidence="7 8">
    <name type="scientific">Devosia aurantiaca</name>
    <dbReference type="NCBI Taxonomy" id="2714858"/>
    <lineage>
        <taxon>Bacteria</taxon>
        <taxon>Pseudomonadati</taxon>
        <taxon>Pseudomonadota</taxon>
        <taxon>Alphaproteobacteria</taxon>
        <taxon>Hyphomicrobiales</taxon>
        <taxon>Devosiaceae</taxon>
        <taxon>Devosia</taxon>
    </lineage>
</organism>
<evidence type="ECO:0000259" key="6">
    <source>
        <dbReference type="PROSITE" id="PS51387"/>
    </source>
</evidence>
<keyword evidence="5" id="KW-0560">Oxidoreductase</keyword>
<keyword evidence="8" id="KW-1185">Reference proteome</keyword>
<comment type="caution">
    <text evidence="7">The sequence shown here is derived from an EMBL/GenBank/DDBJ whole genome shotgun (WGS) entry which is preliminary data.</text>
</comment>
<dbReference type="InterPro" id="IPR006094">
    <property type="entry name" value="Oxid_FAD_bind_N"/>
</dbReference>